<dbReference type="EMBL" id="CM039435">
    <property type="protein sequence ID" value="KAI4318217.1"/>
    <property type="molecule type" value="Genomic_DNA"/>
</dbReference>
<evidence type="ECO:0000313" key="2">
    <source>
        <dbReference type="Proteomes" id="UP000828941"/>
    </source>
</evidence>
<name>A0ACB9M2A6_BAUVA</name>
<gene>
    <name evidence="1" type="ORF">L6164_026008</name>
</gene>
<sequence length="392" mass="43309">MIHGYAQNGKPSKALALFKNLNLDQLEVMHRDTFIFATILGACTDLLALSCGKQIHACILIDGLELDSVLCSSVINLYGKCGDFDCADRVMNIMNEPDDFFLSALISGCISNGEELEALLVFNKMRRKGIQEDASTVANVLSAGSNLPIIELIKQMHGHAHKFGVTDGMVVASALLDTYSKCQSPYGACKLFSELKAYDTILLNTMITVYSNCGRIEDAKWIFKTIPSKTLISRNSMLVGTTKNACPSEALDIFCQMNELDLKMDEFSLASVISACASTSSLELGEQNDKADEVTWNTMLMGYATNGYGIEALTFFSKMGHAGVRPSVITFTGVLSACDHMAWLKKEETGRYINSRCQKSKLMPDQEKIEYLSESWQDRNTKASFIHLQDYE</sequence>
<organism evidence="1 2">
    <name type="scientific">Bauhinia variegata</name>
    <name type="common">Purple orchid tree</name>
    <name type="synonym">Phanera variegata</name>
    <dbReference type="NCBI Taxonomy" id="167791"/>
    <lineage>
        <taxon>Eukaryota</taxon>
        <taxon>Viridiplantae</taxon>
        <taxon>Streptophyta</taxon>
        <taxon>Embryophyta</taxon>
        <taxon>Tracheophyta</taxon>
        <taxon>Spermatophyta</taxon>
        <taxon>Magnoliopsida</taxon>
        <taxon>eudicotyledons</taxon>
        <taxon>Gunneridae</taxon>
        <taxon>Pentapetalae</taxon>
        <taxon>rosids</taxon>
        <taxon>fabids</taxon>
        <taxon>Fabales</taxon>
        <taxon>Fabaceae</taxon>
        <taxon>Cercidoideae</taxon>
        <taxon>Cercideae</taxon>
        <taxon>Bauhiniinae</taxon>
        <taxon>Bauhinia</taxon>
    </lineage>
</organism>
<comment type="caution">
    <text evidence="1">The sequence shown here is derived from an EMBL/GenBank/DDBJ whole genome shotgun (WGS) entry which is preliminary data.</text>
</comment>
<accession>A0ACB9M2A6</accession>
<proteinExistence type="predicted"/>
<reference evidence="1 2" key="1">
    <citation type="journal article" date="2022" name="DNA Res.">
        <title>Chromosomal-level genome assembly of the orchid tree Bauhinia variegata (Leguminosae; Cercidoideae) supports the allotetraploid origin hypothesis of Bauhinia.</title>
        <authorList>
            <person name="Zhong Y."/>
            <person name="Chen Y."/>
            <person name="Zheng D."/>
            <person name="Pang J."/>
            <person name="Liu Y."/>
            <person name="Luo S."/>
            <person name="Meng S."/>
            <person name="Qian L."/>
            <person name="Wei D."/>
            <person name="Dai S."/>
            <person name="Zhou R."/>
        </authorList>
    </citation>
    <scope>NUCLEOTIDE SEQUENCE [LARGE SCALE GENOMIC DNA]</scope>
    <source>
        <strain evidence="1">BV-YZ2020</strain>
    </source>
</reference>
<evidence type="ECO:0000313" key="1">
    <source>
        <dbReference type="EMBL" id="KAI4318217.1"/>
    </source>
</evidence>
<protein>
    <submittedName>
        <fullName evidence="1">Uncharacterized protein</fullName>
    </submittedName>
</protein>
<dbReference type="Proteomes" id="UP000828941">
    <property type="component" value="Chromosome 10"/>
</dbReference>
<keyword evidence="2" id="KW-1185">Reference proteome</keyword>